<feature type="modified residue" description="4-aspartylphosphate" evidence="2">
    <location>
        <position position="61"/>
    </location>
</feature>
<evidence type="ECO:0000259" key="3">
    <source>
        <dbReference type="PROSITE" id="PS50110"/>
    </source>
</evidence>
<dbReference type="Gene3D" id="3.30.450.40">
    <property type="match status" value="1"/>
</dbReference>
<evidence type="ECO:0000256" key="2">
    <source>
        <dbReference type="PROSITE-ProRule" id="PRU00169"/>
    </source>
</evidence>
<dbReference type="InterPro" id="IPR011006">
    <property type="entry name" value="CheY-like_superfamily"/>
</dbReference>
<name>A0A7V1LK59_CALAY</name>
<dbReference type="InterPro" id="IPR050595">
    <property type="entry name" value="Bact_response_regulator"/>
</dbReference>
<sequence length="466" mass="52985">MTDTALSEEKYKILVIDDEPDVLQTIADSIRSDSYLIETQSDPRVALSRLQTERYDLVLTDLMMPDVSGMDIAKFVCHDLEGDCEVVVITAHATLQTAIESLQMGVYDYIQKPFDADELRVVVRHVTEKLTLQRQNQRLTAKNNRLLNHLSTLQDISKILYQLSDEDAAGEMVLDTMIEYFNLSRVALLKMDSKSGRFRFSLQKGFTGEWSGFSFAPEQALNGQISGKSGALHVDIRHGSLTVGDDHVYNVENGRLTLVPVVFQERIQAWLACFIEKEHPHLPEDIDTLLTILANHIAPIVNGVGETLRGGYNDQLLFEHIQSHVKEAAHLLRPVGFSLFRFDVIYEGDKPFLIRDALESIQIKIRALVEEPVEVVWRSVDTVLFILPEKDYFLSESFSRDLIEEIEHYIKNVNAPFHVITSYACLGYPECGDDAAALLWRLWVKMLQDGLNAHRDFLEKGLYEKS</sequence>
<dbReference type="PANTHER" id="PTHR44591">
    <property type="entry name" value="STRESS RESPONSE REGULATOR PROTEIN 1"/>
    <property type="match status" value="1"/>
</dbReference>
<comment type="caution">
    <text evidence="4">The sequence shown here is derived from an EMBL/GenBank/DDBJ whole genome shotgun (WGS) entry which is preliminary data.</text>
</comment>
<dbReference type="PROSITE" id="PS50110">
    <property type="entry name" value="RESPONSE_REGULATORY"/>
    <property type="match status" value="1"/>
</dbReference>
<dbReference type="InterPro" id="IPR029016">
    <property type="entry name" value="GAF-like_dom_sf"/>
</dbReference>
<dbReference type="GO" id="GO:0000160">
    <property type="term" value="P:phosphorelay signal transduction system"/>
    <property type="evidence" value="ECO:0007669"/>
    <property type="project" value="InterPro"/>
</dbReference>
<proteinExistence type="predicted"/>
<dbReference type="SUPFAM" id="SSF55781">
    <property type="entry name" value="GAF domain-like"/>
    <property type="match status" value="1"/>
</dbReference>
<dbReference type="EMBL" id="DRLD01000066">
    <property type="protein sequence ID" value="HED09503.1"/>
    <property type="molecule type" value="Genomic_DNA"/>
</dbReference>
<dbReference type="PANTHER" id="PTHR44591:SF3">
    <property type="entry name" value="RESPONSE REGULATORY DOMAIN-CONTAINING PROTEIN"/>
    <property type="match status" value="1"/>
</dbReference>
<accession>A0A7V1LK59</accession>
<evidence type="ECO:0000313" key="4">
    <source>
        <dbReference type="EMBL" id="HED09503.1"/>
    </source>
</evidence>
<dbReference type="SUPFAM" id="SSF52172">
    <property type="entry name" value="CheY-like"/>
    <property type="match status" value="1"/>
</dbReference>
<dbReference type="SMART" id="SM00448">
    <property type="entry name" value="REC"/>
    <property type="match status" value="1"/>
</dbReference>
<protein>
    <submittedName>
        <fullName evidence="4">Response regulator</fullName>
    </submittedName>
</protein>
<dbReference type="Pfam" id="PF00072">
    <property type="entry name" value="Response_reg"/>
    <property type="match status" value="1"/>
</dbReference>
<organism evidence="4">
    <name type="scientific">Caldithrix abyssi</name>
    <dbReference type="NCBI Taxonomy" id="187145"/>
    <lineage>
        <taxon>Bacteria</taxon>
        <taxon>Pseudomonadati</taxon>
        <taxon>Calditrichota</taxon>
        <taxon>Calditrichia</taxon>
        <taxon>Calditrichales</taxon>
        <taxon>Calditrichaceae</taxon>
        <taxon>Caldithrix</taxon>
    </lineage>
</organism>
<reference evidence="4" key="1">
    <citation type="journal article" date="2020" name="mSystems">
        <title>Genome- and Community-Level Interaction Insights into Carbon Utilization and Element Cycling Functions of Hydrothermarchaeota in Hydrothermal Sediment.</title>
        <authorList>
            <person name="Zhou Z."/>
            <person name="Liu Y."/>
            <person name="Xu W."/>
            <person name="Pan J."/>
            <person name="Luo Z.H."/>
            <person name="Li M."/>
        </authorList>
    </citation>
    <scope>NUCLEOTIDE SEQUENCE [LARGE SCALE GENOMIC DNA]</scope>
    <source>
        <strain evidence="4">HyVt-456</strain>
    </source>
</reference>
<dbReference type="Proteomes" id="UP000886005">
    <property type="component" value="Unassembled WGS sequence"/>
</dbReference>
<dbReference type="AlphaFoldDB" id="A0A7V1LK59"/>
<gene>
    <name evidence="4" type="ORF">ENJ10_02345</name>
</gene>
<evidence type="ECO:0000256" key="1">
    <source>
        <dbReference type="ARBA" id="ARBA00022553"/>
    </source>
</evidence>
<feature type="domain" description="Response regulatory" evidence="3">
    <location>
        <begin position="12"/>
        <end position="127"/>
    </location>
</feature>
<dbReference type="Gene3D" id="3.40.50.2300">
    <property type="match status" value="1"/>
</dbReference>
<keyword evidence="1 2" id="KW-0597">Phosphoprotein</keyword>
<dbReference type="InterPro" id="IPR001789">
    <property type="entry name" value="Sig_transdc_resp-reg_receiver"/>
</dbReference>